<dbReference type="GeneTree" id="ENSGT00390000005900"/>
<dbReference type="InterPro" id="IPR007781">
    <property type="entry name" value="NAGLU"/>
</dbReference>
<reference evidence="4" key="3">
    <citation type="submission" date="2025-09" db="UniProtKB">
        <authorList>
            <consortium name="Ensembl"/>
        </authorList>
    </citation>
    <scope>IDENTIFICATION</scope>
</reference>
<dbReference type="HOGENOM" id="CLU_011988_2_1_1"/>
<feature type="domain" description="Alpha-N-acetylglucosaminidase C-terminal" evidence="3">
    <location>
        <begin position="350"/>
        <end position="608"/>
    </location>
</feature>
<name>H3A9S5_LATCH</name>
<dbReference type="Gene3D" id="3.20.20.80">
    <property type="entry name" value="Glycosidases"/>
    <property type="match status" value="1"/>
</dbReference>
<dbReference type="FunCoup" id="H3A9S5">
    <property type="interactions" value="583"/>
</dbReference>
<accession>H3A9S5</accession>
<dbReference type="Ensembl" id="ENSLACT00000006449.1">
    <property type="protein sequence ID" value="ENSLACP00000006396.1"/>
    <property type="gene ID" value="ENSLACG00000005675.1"/>
</dbReference>
<evidence type="ECO:0000259" key="2">
    <source>
        <dbReference type="Pfam" id="PF05089"/>
    </source>
</evidence>
<gene>
    <name evidence="4" type="primary">NAGLU</name>
</gene>
<protein>
    <submittedName>
        <fullName evidence="4">N-acetyl-alpha-glucosaminidase</fullName>
    </submittedName>
</protein>
<sequence>RFRYYQNVCTQSYSFAWWDWKRWEREIDWMALSGINLPLAFTGQEAIWQRVQYFFFVLNSLCVFKLMFFMSSVLCKKKKKFWEGWRCPFNLFFLMLSFAFPQHSILDRMRSLGMIPVLPAFAGHVPKAITRQPGKHTVRALMSSFSACCLDCAAGNQKRSQPLFFMVPIELPLKEMIKEFGTDHIYNADTFNEMTPSSSDPKYLAAVSAAVFKSMTFVDPGAVWLMQGWLFINDEVFWQPAQVKALLHGVPIGRMIILDLFAETFPVYSRTESFYGQPFIWCMLQNFGGNLGLYGSAESVNQHPFKARAFPNSTMVGTGLTPEGIEQNDVMYELMNEIGWLSQPLDLLQWASLYAQRRYGSKNADATAAWQLLFQSVYNSTYLIKNHNHNPLVKRPSLQMSTDVWYNRSYVYEAWRLMHKAAKSLNSSRTFKYDLVDVTRQAMELEVIDFYTEIKCAFQNGSLSNLLTAGGVLLYDLLPELDNLLSSDNRFLLGHWLEAARSLATNKEEADLYDFNARNQVTLWGPTGNILDYANKEWGGLINDYYTKRWYLFLTTLVMCLNSGEPYHQQKFDQDVFKVEMGFINNKKTYPSTPTGDTFAIVNRLFLKYYPKML</sequence>
<feature type="transmembrane region" description="Helical" evidence="1">
    <location>
        <begin position="87"/>
        <end position="106"/>
    </location>
</feature>
<feature type="transmembrane region" description="Helical" evidence="1">
    <location>
        <begin position="53"/>
        <end position="75"/>
    </location>
</feature>
<evidence type="ECO:0000313" key="5">
    <source>
        <dbReference type="Proteomes" id="UP000008672"/>
    </source>
</evidence>
<evidence type="ECO:0000313" key="4">
    <source>
        <dbReference type="Ensembl" id="ENSLACP00000006396.1"/>
    </source>
</evidence>
<keyword evidence="5" id="KW-1185">Reference proteome</keyword>
<dbReference type="InParanoid" id="H3A9S5"/>
<dbReference type="Gene3D" id="1.20.120.670">
    <property type="entry name" value="N-acetyl-b-d-glucoasminidase"/>
    <property type="match status" value="1"/>
</dbReference>
<dbReference type="Proteomes" id="UP000008672">
    <property type="component" value="Unassembled WGS sequence"/>
</dbReference>
<dbReference type="AlphaFoldDB" id="H3A9S5"/>
<organism evidence="4 5">
    <name type="scientific">Latimeria chalumnae</name>
    <name type="common">Coelacanth</name>
    <dbReference type="NCBI Taxonomy" id="7897"/>
    <lineage>
        <taxon>Eukaryota</taxon>
        <taxon>Metazoa</taxon>
        <taxon>Chordata</taxon>
        <taxon>Craniata</taxon>
        <taxon>Vertebrata</taxon>
        <taxon>Euteleostomi</taxon>
        <taxon>Coelacanthiformes</taxon>
        <taxon>Coelacanthidae</taxon>
        <taxon>Latimeria</taxon>
    </lineage>
</organism>
<dbReference type="EMBL" id="AFYH01149272">
    <property type="status" value="NOT_ANNOTATED_CDS"/>
    <property type="molecule type" value="Genomic_DNA"/>
</dbReference>
<feature type="domain" description="Alpha-N-acetylglucosaminidase tim-barrel" evidence="2">
    <location>
        <begin position="3"/>
        <end position="340"/>
    </location>
</feature>
<dbReference type="PANTHER" id="PTHR12872:SF1">
    <property type="entry name" value="ALPHA-N-ACETYLGLUCOSAMINIDASE"/>
    <property type="match status" value="1"/>
</dbReference>
<dbReference type="InterPro" id="IPR024733">
    <property type="entry name" value="NAGLU_tim-barrel"/>
</dbReference>
<dbReference type="EMBL" id="AFYH01149274">
    <property type="status" value="NOT_ANNOTATED_CDS"/>
    <property type="molecule type" value="Genomic_DNA"/>
</dbReference>
<evidence type="ECO:0000259" key="3">
    <source>
        <dbReference type="Pfam" id="PF12972"/>
    </source>
</evidence>
<proteinExistence type="predicted"/>
<reference evidence="5" key="1">
    <citation type="submission" date="2011-08" db="EMBL/GenBank/DDBJ databases">
        <title>The draft genome of Latimeria chalumnae.</title>
        <authorList>
            <person name="Di Palma F."/>
            <person name="Alfoldi J."/>
            <person name="Johnson J."/>
            <person name="Berlin A."/>
            <person name="Gnerre S."/>
            <person name="Jaffe D."/>
            <person name="MacCallum I."/>
            <person name="Young S."/>
            <person name="Walker B.J."/>
            <person name="Lander E."/>
            <person name="Lindblad-Toh K."/>
        </authorList>
    </citation>
    <scope>NUCLEOTIDE SEQUENCE [LARGE SCALE GENOMIC DNA]</scope>
    <source>
        <strain evidence="5">Wild caught</strain>
    </source>
</reference>
<dbReference type="STRING" id="7897.ENSLACP00000006396"/>
<keyword evidence="1" id="KW-1133">Transmembrane helix</keyword>
<evidence type="ECO:0000256" key="1">
    <source>
        <dbReference type="SAM" id="Phobius"/>
    </source>
</evidence>
<dbReference type="EMBL" id="AFYH01149273">
    <property type="status" value="NOT_ANNOTATED_CDS"/>
    <property type="molecule type" value="Genomic_DNA"/>
</dbReference>
<dbReference type="Pfam" id="PF12972">
    <property type="entry name" value="NAGLU_C"/>
    <property type="match status" value="1"/>
</dbReference>
<dbReference type="PANTHER" id="PTHR12872">
    <property type="entry name" value="ALPHA-N-ACETYLGLUCOSAMINIDASE"/>
    <property type="match status" value="1"/>
</dbReference>
<dbReference type="InterPro" id="IPR024732">
    <property type="entry name" value="NAGLU_C"/>
</dbReference>
<reference evidence="4" key="2">
    <citation type="submission" date="2025-08" db="UniProtKB">
        <authorList>
            <consortium name="Ensembl"/>
        </authorList>
    </citation>
    <scope>IDENTIFICATION</scope>
</reference>
<keyword evidence="1" id="KW-0812">Transmembrane</keyword>
<dbReference type="OMA" id="YGQPFVW"/>
<dbReference type="Pfam" id="PF05089">
    <property type="entry name" value="NAGLU"/>
    <property type="match status" value="1"/>
</dbReference>
<dbReference type="Bgee" id="ENSLACG00000005675">
    <property type="expression patterns" value="Expressed in pelvic fin and 3 other cell types or tissues"/>
</dbReference>
<dbReference type="eggNOG" id="KOG2233">
    <property type="taxonomic scope" value="Eukaryota"/>
</dbReference>
<keyword evidence="1" id="KW-0472">Membrane</keyword>